<dbReference type="OrthoDB" id="278329at2759"/>
<comment type="subcellular location">
    <subcellularLocation>
        <location evidence="2 8">Mitochondrion matrix</location>
    </subcellularLocation>
</comment>
<dbReference type="CDD" id="cd20270">
    <property type="entry name" value="Complex1_LYR_SDHAF3_LYRM10"/>
    <property type="match status" value="1"/>
</dbReference>
<reference evidence="9" key="1">
    <citation type="journal article" date="2020" name="Stud. Mycol.">
        <title>101 Dothideomycetes genomes: a test case for predicting lifestyles and emergence of pathogens.</title>
        <authorList>
            <person name="Haridas S."/>
            <person name="Albert R."/>
            <person name="Binder M."/>
            <person name="Bloem J."/>
            <person name="Labutti K."/>
            <person name="Salamov A."/>
            <person name="Andreopoulos B."/>
            <person name="Baker S."/>
            <person name="Barry K."/>
            <person name="Bills G."/>
            <person name="Bluhm B."/>
            <person name="Cannon C."/>
            <person name="Castanera R."/>
            <person name="Culley D."/>
            <person name="Daum C."/>
            <person name="Ezra D."/>
            <person name="Gonzalez J."/>
            <person name="Henrissat B."/>
            <person name="Kuo A."/>
            <person name="Liang C."/>
            <person name="Lipzen A."/>
            <person name="Lutzoni F."/>
            <person name="Magnuson J."/>
            <person name="Mondo S."/>
            <person name="Nolan M."/>
            <person name="Ohm R."/>
            <person name="Pangilinan J."/>
            <person name="Park H.-J."/>
            <person name="Ramirez L."/>
            <person name="Alfaro M."/>
            <person name="Sun H."/>
            <person name="Tritt A."/>
            <person name="Yoshinaga Y."/>
            <person name="Zwiers L.-H."/>
            <person name="Turgeon B."/>
            <person name="Goodwin S."/>
            <person name="Spatafora J."/>
            <person name="Crous P."/>
            <person name="Grigoriev I."/>
        </authorList>
    </citation>
    <scope>NUCLEOTIDE SEQUENCE</scope>
    <source>
        <strain evidence="9">CBS 113389</strain>
    </source>
</reference>
<dbReference type="InterPro" id="IPR008381">
    <property type="entry name" value="SDHAF3/Sdh7"/>
</dbReference>
<evidence type="ECO:0000256" key="8">
    <source>
        <dbReference type="RuleBase" id="RU368039"/>
    </source>
</evidence>
<dbReference type="RefSeq" id="XP_033588609.1">
    <property type="nucleotide sequence ID" value="XM_033734013.1"/>
</dbReference>
<dbReference type="Proteomes" id="UP000799767">
    <property type="component" value="Unassembled WGS sequence"/>
</dbReference>
<dbReference type="PANTHER" id="PTHR13137:SF6">
    <property type="entry name" value="SUCCINATE DEHYDROGENASE ASSEMBLY FACTOR 3, MITOCHONDRIAL"/>
    <property type="match status" value="1"/>
</dbReference>
<evidence type="ECO:0000256" key="7">
    <source>
        <dbReference type="ARBA" id="ARBA00023186"/>
    </source>
</evidence>
<dbReference type="PANTHER" id="PTHR13137">
    <property type="entry name" value="DC11 ACN9 HOMOLOG"/>
    <property type="match status" value="1"/>
</dbReference>
<protein>
    <recommendedName>
        <fullName evidence="8">Succinate dehydrogenase assembly factor 3</fullName>
        <shortName evidence="8">SDH assembly factor 3</shortName>
        <shortName evidence="8">SDHAF3</shortName>
    </recommendedName>
</protein>
<dbReference type="GeneID" id="54475015"/>
<gene>
    <name evidence="9" type="ORF">BDY17DRAFT_300151</name>
</gene>
<name>A0A6A6PPM8_9PEZI</name>
<dbReference type="GO" id="GO:0034553">
    <property type="term" value="P:mitochondrial respiratory chain complex II assembly"/>
    <property type="evidence" value="ECO:0007669"/>
    <property type="project" value="UniProtKB-UniRule"/>
</dbReference>
<comment type="subunit">
    <text evidence="4 8">Interacts with the iron-sulfur protein subunit within the SDH catalytic dimer.</text>
</comment>
<dbReference type="AlphaFoldDB" id="A0A6A6PPM8"/>
<keyword evidence="6 8" id="KW-0496">Mitochondrion</keyword>
<keyword evidence="10" id="KW-1185">Reference proteome</keyword>
<comment type="similarity">
    <text evidence="3 8">Belongs to the complex I LYR family. SDHAF3 subfamily.</text>
</comment>
<evidence type="ECO:0000256" key="5">
    <source>
        <dbReference type="ARBA" id="ARBA00022946"/>
    </source>
</evidence>
<evidence type="ECO:0000313" key="10">
    <source>
        <dbReference type="Proteomes" id="UP000799767"/>
    </source>
</evidence>
<evidence type="ECO:0000256" key="6">
    <source>
        <dbReference type="ARBA" id="ARBA00023128"/>
    </source>
</evidence>
<organism evidence="9 10">
    <name type="scientific">Neohortaea acidophila</name>
    <dbReference type="NCBI Taxonomy" id="245834"/>
    <lineage>
        <taxon>Eukaryota</taxon>
        <taxon>Fungi</taxon>
        <taxon>Dikarya</taxon>
        <taxon>Ascomycota</taxon>
        <taxon>Pezizomycotina</taxon>
        <taxon>Dothideomycetes</taxon>
        <taxon>Dothideomycetidae</taxon>
        <taxon>Mycosphaerellales</taxon>
        <taxon>Teratosphaeriaceae</taxon>
        <taxon>Neohortaea</taxon>
    </lineage>
</organism>
<keyword evidence="5" id="KW-0809">Transit peptide</keyword>
<sequence>MRITPRVRALPSAIGTQSAGLRPAPPALLPPIPLYRRILRGHRKHLPTEMRVLGDEYVKSEFRAHRNVENPVHIIGFLTEWQSYAQQVEGASWRGEKMDRGKIDKMSDEQLAQLYELMRAIREKELAENDPEYSPPTPERG</sequence>
<evidence type="ECO:0000313" key="9">
    <source>
        <dbReference type="EMBL" id="KAF2482039.1"/>
    </source>
</evidence>
<evidence type="ECO:0000256" key="2">
    <source>
        <dbReference type="ARBA" id="ARBA00004305"/>
    </source>
</evidence>
<dbReference type="GO" id="GO:0006105">
    <property type="term" value="P:succinate metabolic process"/>
    <property type="evidence" value="ECO:0007669"/>
    <property type="project" value="TreeGrafter"/>
</dbReference>
<dbReference type="GO" id="GO:0005758">
    <property type="term" value="C:mitochondrial intermembrane space"/>
    <property type="evidence" value="ECO:0007669"/>
    <property type="project" value="TreeGrafter"/>
</dbReference>
<dbReference type="Pfam" id="PF13233">
    <property type="entry name" value="Complex1_LYR_2"/>
    <property type="match status" value="1"/>
</dbReference>
<proteinExistence type="inferred from homology"/>
<dbReference type="EMBL" id="MU001637">
    <property type="protein sequence ID" value="KAF2482039.1"/>
    <property type="molecule type" value="Genomic_DNA"/>
</dbReference>
<evidence type="ECO:0000256" key="1">
    <source>
        <dbReference type="ARBA" id="ARBA00003675"/>
    </source>
</evidence>
<comment type="function">
    <text evidence="1 8">Plays an essential role in the assembly of succinate dehydrogenase (SDH), an enzyme complex (also referred to as respiratory complex II) that is a component of both the tricarboxylic acid (TCA) cycle and the mitochondrial electron transport chain, and which couples the oxidation of succinate to fumarate with the reduction of ubiquinone (coenzyme Q) to ubiquinol. Promotes maturation of the iron-sulfur protein subunit of the SDH catalytic dimer, protecting it from the deleterious effects of oxidants. May act together with SDHAF1.</text>
</comment>
<keyword evidence="7 8" id="KW-0143">Chaperone</keyword>
<evidence type="ECO:0000256" key="4">
    <source>
        <dbReference type="ARBA" id="ARBA00011273"/>
    </source>
</evidence>
<dbReference type="GO" id="GO:0005759">
    <property type="term" value="C:mitochondrial matrix"/>
    <property type="evidence" value="ECO:0007669"/>
    <property type="project" value="UniProtKB-SubCell"/>
</dbReference>
<evidence type="ECO:0000256" key="3">
    <source>
        <dbReference type="ARBA" id="ARBA00006020"/>
    </source>
</evidence>
<accession>A0A6A6PPM8</accession>